<sequence length="144" mass="16845">MLILVGFLFSQPKEGVENESRGIIPIEQIEFTDIDLRRSRGVGWEFTGKLLNHSNYTLAGFGAELVIKDCLKSDDKSEKNCIILENINTHVTLLVLSGENKEFSKRLYFRELHPRGFIRWEYKILYTEVEKKKNWKDAFLFSNK</sequence>
<dbReference type="AlphaFoldDB" id="A0A1Q2SMQ9"/>
<dbReference type="RefSeq" id="WP_231910597.1">
    <property type="nucleotide sequence ID" value="NZ_AP014836.1"/>
</dbReference>
<organism evidence="1 2">
    <name type="scientific">Candidatus Nitrosoglobus terrae</name>
    <dbReference type="NCBI Taxonomy" id="1630141"/>
    <lineage>
        <taxon>Bacteria</taxon>
        <taxon>Pseudomonadati</taxon>
        <taxon>Pseudomonadota</taxon>
        <taxon>Gammaproteobacteria</taxon>
        <taxon>Chromatiales</taxon>
        <taxon>Chromatiaceae</taxon>
        <taxon>Candidatus Nitrosoglobus</taxon>
    </lineage>
</organism>
<reference evidence="1 2" key="1">
    <citation type="journal article" date="2017" name="ISME J.">
        <title>An acid-tolerant ammonia-oxidizing ?-proteobacterium from soil.</title>
        <authorList>
            <person name="Hayatsu M."/>
            <person name="Tago K."/>
            <person name="Uchiyama I."/>
            <person name="Toyoda A."/>
            <person name="Wang Y."/>
            <person name="Shimomura Y."/>
            <person name="Okubo T."/>
            <person name="Kurisu F."/>
            <person name="Hirono Y."/>
            <person name="Nonaka K."/>
            <person name="Akiyama H."/>
            <person name="Itoh T."/>
            <person name="Takami H."/>
        </authorList>
    </citation>
    <scope>NUCLEOTIDE SEQUENCE [LARGE SCALE GENOMIC DNA]</scope>
    <source>
        <strain evidence="1 2">TAO100</strain>
    </source>
</reference>
<proteinExistence type="predicted"/>
<dbReference type="KEGG" id="ntt:TAO_1058"/>
<protein>
    <submittedName>
        <fullName evidence="1">Hypothetical conserved protein</fullName>
    </submittedName>
</protein>
<dbReference type="EMBL" id="AP014836">
    <property type="protein sequence ID" value="BAW80428.1"/>
    <property type="molecule type" value="Genomic_DNA"/>
</dbReference>
<keyword evidence="2" id="KW-1185">Reference proteome</keyword>
<gene>
    <name evidence="1" type="ORF">TAO_1058</name>
</gene>
<dbReference type="Proteomes" id="UP000243679">
    <property type="component" value="Chromosome"/>
</dbReference>
<accession>A0A1Q2SMQ9</accession>
<evidence type="ECO:0000313" key="1">
    <source>
        <dbReference type="EMBL" id="BAW80428.1"/>
    </source>
</evidence>
<name>A0A1Q2SMQ9_9GAMM</name>
<evidence type="ECO:0000313" key="2">
    <source>
        <dbReference type="Proteomes" id="UP000243679"/>
    </source>
</evidence>